<keyword evidence="1" id="KW-0472">Membrane</keyword>
<evidence type="ECO:0000313" key="3">
    <source>
        <dbReference type="Proteomes" id="UP000037247"/>
    </source>
</evidence>
<protein>
    <submittedName>
        <fullName evidence="2">Uncharacterized protein</fullName>
    </submittedName>
</protein>
<feature type="transmembrane region" description="Helical" evidence="1">
    <location>
        <begin position="69"/>
        <end position="96"/>
    </location>
</feature>
<evidence type="ECO:0000313" key="2">
    <source>
        <dbReference type="EMBL" id="KNA89221.1"/>
    </source>
</evidence>
<dbReference type="RefSeq" id="WP_005180278.1">
    <property type="nucleotide sequence ID" value="NZ_JAQDQF010000011.1"/>
</dbReference>
<keyword evidence="3" id="KW-1185">Reference proteome</keyword>
<gene>
    <name evidence="2" type="ORF">ABW18_22165</name>
</gene>
<comment type="caution">
    <text evidence="2">The sequence shown here is derived from an EMBL/GenBank/DDBJ whole genome shotgun (WGS) entry which is preliminary data.</text>
</comment>
<keyword evidence="1" id="KW-1133">Transmembrane helix</keyword>
<dbReference type="EMBL" id="LDTZ01000036">
    <property type="protein sequence ID" value="KNA89221.1"/>
    <property type="molecule type" value="Genomic_DNA"/>
</dbReference>
<feature type="transmembrane region" description="Helical" evidence="1">
    <location>
        <begin position="12"/>
        <end position="40"/>
    </location>
</feature>
<name>A0ABR5I6B6_9ACTN</name>
<reference evidence="2 3" key="1">
    <citation type="submission" date="2015-05" db="EMBL/GenBank/DDBJ databases">
        <title>Draft genome sequence of the bacterium Gordonia jacobaea a new member of the Gordonia genus.</title>
        <authorList>
            <person name="Jimenez-Galisteo G."/>
            <person name="Dominguez A."/>
            <person name="Munoz E."/>
            <person name="Vinas M."/>
        </authorList>
    </citation>
    <scope>NUCLEOTIDE SEQUENCE [LARGE SCALE GENOMIC DNA]</scope>
    <source>
        <strain evidence="3">mv1</strain>
    </source>
</reference>
<accession>A0ABR5I6B6</accession>
<organism evidence="2 3">
    <name type="scientific">Gordonia jacobaea</name>
    <dbReference type="NCBI Taxonomy" id="122202"/>
    <lineage>
        <taxon>Bacteria</taxon>
        <taxon>Bacillati</taxon>
        <taxon>Actinomycetota</taxon>
        <taxon>Actinomycetes</taxon>
        <taxon>Mycobacteriales</taxon>
        <taxon>Gordoniaceae</taxon>
        <taxon>Gordonia</taxon>
    </lineage>
</organism>
<evidence type="ECO:0000256" key="1">
    <source>
        <dbReference type="SAM" id="Phobius"/>
    </source>
</evidence>
<proteinExistence type="predicted"/>
<dbReference type="Proteomes" id="UP000037247">
    <property type="component" value="Unassembled WGS sequence"/>
</dbReference>
<keyword evidence="1" id="KW-0812">Transmembrane</keyword>
<sequence>MVDAIDNMLAHASFGAVFLTVWLMLGAATFAFSVLVGFLVRRPRPGHWLAPIGPGYRPRWVPARTWSPILLRAAFAAAVVMFFLLPLLMLAAFAGVAGTSARHTPSAPTRW</sequence>